<dbReference type="NCBIfam" id="NF010588">
    <property type="entry name" value="PRK13981.1"/>
    <property type="match status" value="1"/>
</dbReference>
<comment type="caution">
    <text evidence="7">Lacks conserved residue(s) required for the propagation of feature annotation.</text>
</comment>
<evidence type="ECO:0000313" key="12">
    <source>
        <dbReference type="EMBL" id="RZU77369.1"/>
    </source>
</evidence>
<evidence type="ECO:0000256" key="3">
    <source>
        <dbReference type="ARBA" id="ARBA00022598"/>
    </source>
</evidence>
<feature type="binding site" evidence="7">
    <location>
        <position position="190"/>
    </location>
    <ligand>
        <name>L-glutamine</name>
        <dbReference type="ChEBI" id="CHEBI:58359"/>
    </ligand>
</feature>
<reference evidence="12 13" key="1">
    <citation type="submission" date="2019-02" db="EMBL/GenBank/DDBJ databases">
        <title>Sequencing the genomes of 1000 actinobacteria strains.</title>
        <authorList>
            <person name="Klenk H.-P."/>
        </authorList>
    </citation>
    <scope>NUCLEOTIDE SEQUENCE [LARGE SCALE GENOMIC DNA]</scope>
    <source>
        <strain evidence="12 13">DSM 45612</strain>
    </source>
</reference>
<dbReference type="InterPro" id="IPR036526">
    <property type="entry name" value="C-N_Hydrolase_sf"/>
</dbReference>
<keyword evidence="5 7" id="KW-0067">ATP-binding</keyword>
<feature type="binding site" evidence="7">
    <location>
        <position position="440"/>
    </location>
    <ligand>
        <name>deamido-NAD(+)</name>
        <dbReference type="ChEBI" id="CHEBI:58437"/>
        <note>ligand shared between two neighboring subunits</note>
    </ligand>
</feature>
<feature type="active site" description="Proton acceptor; for glutaminase activity" evidence="7">
    <location>
        <position position="44"/>
    </location>
</feature>
<feature type="domain" description="CN hydrolase" evidence="11">
    <location>
        <begin position="4"/>
        <end position="262"/>
    </location>
</feature>
<dbReference type="HAMAP" id="MF_02090">
    <property type="entry name" value="NadE_glutamine_dep"/>
    <property type="match status" value="1"/>
</dbReference>
<evidence type="ECO:0000256" key="2">
    <source>
        <dbReference type="ARBA" id="ARBA00007145"/>
    </source>
</evidence>
<evidence type="ECO:0000256" key="6">
    <source>
        <dbReference type="ARBA" id="ARBA00023027"/>
    </source>
</evidence>
<feature type="binding site" evidence="7">
    <location>
        <position position="411"/>
    </location>
    <ligand>
        <name>deamido-NAD(+)</name>
        <dbReference type="ChEBI" id="CHEBI:58437"/>
        <note>ligand shared between two neighboring subunits</note>
    </ligand>
</feature>
<sequence>MPTLRLALCQVDPTVGDIAGNADLVRRWTRKAADAGAQLALFPELMLTGYPVEDLVFRRSFVAASKAALHQLAADLAADGLGELPVMVGYLDADGPPQVSADAEPGRGARNAAALLHRGAVVATYFKHHLPNYGVFDEDRYFVSGNTLTVVRIGGVDVALTICEDLWQAGGPFAVARQAGVGLVLNINGSPYELNKDDIRLPLVRRRAAEAGATIAYVNMVGGQDELVYDGDSMIVGPDGALLTRAPQFVEHLLVHDVELPPAKEPVDHGEELADGMRVVRVKVSDILPPADTDNVAVGGIIEPVADEAEVWQALVLGLRDYVNKNRFPSVVLGLSGGIDSAVSAAIAVDALGAERVVGVSLPSQHSSEHSRADAEELAKRTGLDYRIQPIQPMVDAYLANMSLSGVAVENLQARVRGVILMALSNQEGHLVLTTGNKSELAVGYSTLYGDSVGGYNPVKDVWKTLIWRLAKWRNADAARRGETTPIPENSIGKPPSAELSPGQLDSDTLPDYDVLDPILIGYVDGDLGRDGLIESGHDPAIVDKVLRMVDTAEYKRRQSAPGTKISIKAFGRDRRLPITNRWREHG</sequence>
<feature type="region of interest" description="Disordered" evidence="10">
    <location>
        <begin position="481"/>
        <end position="505"/>
    </location>
</feature>
<dbReference type="PROSITE" id="PS50263">
    <property type="entry name" value="CN_HYDROLASE"/>
    <property type="match status" value="1"/>
</dbReference>
<feature type="binding site" evidence="7">
    <location>
        <position position="556"/>
    </location>
    <ligand>
        <name>deamido-NAD(+)</name>
        <dbReference type="ChEBI" id="CHEBI:58437"/>
        <note>ligand shared between two neighboring subunits</note>
    </ligand>
</feature>
<keyword evidence="13" id="KW-1185">Reference proteome</keyword>
<dbReference type="Pfam" id="PF00795">
    <property type="entry name" value="CN_hydrolase"/>
    <property type="match status" value="1"/>
</dbReference>
<dbReference type="InterPro" id="IPR003694">
    <property type="entry name" value="NAD_synthase"/>
</dbReference>
<evidence type="ECO:0000256" key="8">
    <source>
        <dbReference type="PIRNR" id="PIRNR006630"/>
    </source>
</evidence>
<dbReference type="GO" id="GO:0009435">
    <property type="term" value="P:NAD+ biosynthetic process"/>
    <property type="evidence" value="ECO:0007669"/>
    <property type="project" value="UniProtKB-UniRule"/>
</dbReference>
<dbReference type="InterPro" id="IPR014729">
    <property type="entry name" value="Rossmann-like_a/b/a_fold"/>
</dbReference>
<comment type="catalytic activity">
    <reaction evidence="7 8">
        <text>deamido-NAD(+) + L-glutamine + ATP + H2O = L-glutamate + AMP + diphosphate + NAD(+) + H(+)</text>
        <dbReference type="Rhea" id="RHEA:24384"/>
        <dbReference type="ChEBI" id="CHEBI:15377"/>
        <dbReference type="ChEBI" id="CHEBI:15378"/>
        <dbReference type="ChEBI" id="CHEBI:29985"/>
        <dbReference type="ChEBI" id="CHEBI:30616"/>
        <dbReference type="ChEBI" id="CHEBI:33019"/>
        <dbReference type="ChEBI" id="CHEBI:57540"/>
        <dbReference type="ChEBI" id="CHEBI:58359"/>
        <dbReference type="ChEBI" id="CHEBI:58437"/>
        <dbReference type="ChEBI" id="CHEBI:456215"/>
        <dbReference type="EC" id="6.3.5.1"/>
    </reaction>
</comment>
<comment type="similarity">
    <text evidence="9">Belongs to the NAD synthetase family.</text>
</comment>
<dbReference type="InterPro" id="IPR003010">
    <property type="entry name" value="C-N_Hydrolase"/>
</dbReference>
<dbReference type="RefSeq" id="WP_130338686.1">
    <property type="nucleotide sequence ID" value="NZ_SHLD01000001.1"/>
</dbReference>
<dbReference type="PIRSF" id="PIRSF006630">
    <property type="entry name" value="NADS_GAT"/>
    <property type="match status" value="1"/>
</dbReference>
<feature type="binding site" evidence="7">
    <location>
        <position position="196"/>
    </location>
    <ligand>
        <name>L-glutamine</name>
        <dbReference type="ChEBI" id="CHEBI:58359"/>
    </ligand>
</feature>
<evidence type="ECO:0000256" key="10">
    <source>
        <dbReference type="SAM" id="MobiDB-lite"/>
    </source>
</evidence>
<evidence type="ECO:0000313" key="13">
    <source>
        <dbReference type="Proteomes" id="UP000294114"/>
    </source>
</evidence>
<evidence type="ECO:0000256" key="1">
    <source>
        <dbReference type="ARBA" id="ARBA00005188"/>
    </source>
</evidence>
<organism evidence="12 13">
    <name type="scientific">Micromonospora kangleipakensis</name>
    <dbReference type="NCBI Taxonomy" id="1077942"/>
    <lineage>
        <taxon>Bacteria</taxon>
        <taxon>Bacillati</taxon>
        <taxon>Actinomycetota</taxon>
        <taxon>Actinomycetes</taxon>
        <taxon>Micromonosporales</taxon>
        <taxon>Micromonosporaceae</taxon>
        <taxon>Micromonospora</taxon>
    </lineage>
</organism>
<dbReference type="Gene3D" id="3.60.110.10">
    <property type="entry name" value="Carbon-nitrogen hydrolase"/>
    <property type="match status" value="1"/>
</dbReference>
<dbReference type="InterPro" id="IPR022310">
    <property type="entry name" value="NAD/GMP_synthase"/>
</dbReference>
<dbReference type="GO" id="GO:0004359">
    <property type="term" value="F:glutaminase activity"/>
    <property type="evidence" value="ECO:0007669"/>
    <property type="project" value="InterPro"/>
</dbReference>
<evidence type="ECO:0000259" key="11">
    <source>
        <dbReference type="PROSITE" id="PS50263"/>
    </source>
</evidence>
<comment type="function">
    <text evidence="7">Catalyzes the ATP-dependent amidation of deamido-NAD to form NAD. Uses L-glutamine as a nitrogen source.</text>
</comment>
<dbReference type="PANTHER" id="PTHR23090:SF9">
    <property type="entry name" value="GLUTAMINE-DEPENDENT NAD(+) SYNTHETASE"/>
    <property type="match status" value="1"/>
</dbReference>
<accession>A0A4Q8BJ51</accession>
<dbReference type="EC" id="6.3.5.1" evidence="7 8"/>
<dbReference type="InterPro" id="IPR014445">
    <property type="entry name" value="Gln-dep_NAD_synthase"/>
</dbReference>
<dbReference type="SUPFAM" id="SSF52402">
    <property type="entry name" value="Adenine nucleotide alpha hydrolases-like"/>
    <property type="match status" value="1"/>
</dbReference>
<feature type="binding site" evidence="7">
    <location>
        <position position="435"/>
    </location>
    <ligand>
        <name>ATP</name>
        <dbReference type="ChEBI" id="CHEBI:30616"/>
    </ligand>
</feature>
<keyword evidence="6 7" id="KW-0520">NAD</keyword>
<dbReference type="AlphaFoldDB" id="A0A4Q8BJ51"/>
<dbReference type="UniPathway" id="UPA00253">
    <property type="reaction ID" value="UER00334"/>
</dbReference>
<dbReference type="Gene3D" id="3.40.50.620">
    <property type="entry name" value="HUPs"/>
    <property type="match status" value="1"/>
</dbReference>
<name>A0A4Q8BJ51_9ACTN</name>
<dbReference type="PANTHER" id="PTHR23090">
    <property type="entry name" value="NH 3 /GLUTAMINE-DEPENDENT NAD + SYNTHETASE"/>
    <property type="match status" value="1"/>
</dbReference>
<feature type="active site" description="For glutaminase activity" evidence="7">
    <location>
        <position position="127"/>
    </location>
</feature>
<evidence type="ECO:0000256" key="5">
    <source>
        <dbReference type="ARBA" id="ARBA00022840"/>
    </source>
</evidence>
<dbReference type="GO" id="GO:0005737">
    <property type="term" value="C:cytoplasm"/>
    <property type="evidence" value="ECO:0007669"/>
    <property type="project" value="InterPro"/>
</dbReference>
<feature type="binding site" evidence="7">
    <location>
        <begin position="334"/>
        <end position="341"/>
    </location>
    <ligand>
        <name>ATP</name>
        <dbReference type="ChEBI" id="CHEBI:30616"/>
    </ligand>
</feature>
<feature type="active site" description="Nucleophile; for glutaminase activity" evidence="7">
    <location>
        <position position="163"/>
    </location>
</feature>
<dbReference type="Proteomes" id="UP000294114">
    <property type="component" value="Unassembled WGS sequence"/>
</dbReference>
<dbReference type="OrthoDB" id="9760188at2"/>
<keyword evidence="4 7" id="KW-0547">Nucleotide-binding</keyword>
<dbReference type="FunFam" id="3.40.50.620:FF:000106">
    <property type="entry name" value="Glutamine-dependent NAD(+) synthetase"/>
    <property type="match status" value="1"/>
</dbReference>
<dbReference type="CDD" id="cd00553">
    <property type="entry name" value="NAD_synthase"/>
    <property type="match status" value="1"/>
</dbReference>
<keyword evidence="3 7" id="KW-0436">Ligase</keyword>
<protein>
    <recommendedName>
        <fullName evidence="7 8">Glutamine-dependent NAD(+) synthetase</fullName>
        <ecNumber evidence="7 8">6.3.5.1</ecNumber>
    </recommendedName>
    <alternativeName>
        <fullName evidence="7 8">NAD(+) synthase [glutamine-hydrolyzing]</fullName>
    </alternativeName>
</protein>
<dbReference type="GO" id="GO:0003952">
    <property type="term" value="F:NAD+ synthase (glutamine-hydrolyzing) activity"/>
    <property type="evidence" value="ECO:0007669"/>
    <property type="project" value="UniProtKB-UniRule"/>
</dbReference>
<feature type="binding site" evidence="7">
    <location>
        <position position="133"/>
    </location>
    <ligand>
        <name>L-glutamine</name>
        <dbReference type="ChEBI" id="CHEBI:58359"/>
    </ligand>
</feature>
<comment type="caution">
    <text evidence="12">The sequence shown here is derived from an EMBL/GenBank/DDBJ whole genome shotgun (WGS) entry which is preliminary data.</text>
</comment>
<dbReference type="Pfam" id="PF02540">
    <property type="entry name" value="NAD_synthase"/>
    <property type="match status" value="1"/>
</dbReference>
<dbReference type="NCBIfam" id="TIGR00552">
    <property type="entry name" value="nadE"/>
    <property type="match status" value="1"/>
</dbReference>
<evidence type="ECO:0000256" key="7">
    <source>
        <dbReference type="HAMAP-Rule" id="MF_02090"/>
    </source>
</evidence>
<dbReference type="GO" id="GO:0008795">
    <property type="term" value="F:NAD+ synthase activity"/>
    <property type="evidence" value="ECO:0007669"/>
    <property type="project" value="UniProtKB-UniRule"/>
</dbReference>
<comment type="pathway">
    <text evidence="1 7 8">Cofactor biosynthesis; NAD(+) biosynthesis; NAD(+) from deamido-NAD(+) (L-Gln route): step 1/1.</text>
</comment>
<dbReference type="EMBL" id="SHLD01000001">
    <property type="protein sequence ID" value="RZU77369.1"/>
    <property type="molecule type" value="Genomic_DNA"/>
</dbReference>
<evidence type="ECO:0000256" key="9">
    <source>
        <dbReference type="RuleBase" id="RU003811"/>
    </source>
</evidence>
<gene>
    <name evidence="7" type="primary">nadE</name>
    <name evidence="12" type="ORF">EV384_6087</name>
</gene>
<dbReference type="GO" id="GO:0005524">
    <property type="term" value="F:ATP binding"/>
    <property type="evidence" value="ECO:0007669"/>
    <property type="project" value="UniProtKB-UniRule"/>
</dbReference>
<dbReference type="CDD" id="cd07570">
    <property type="entry name" value="GAT_Gln-NAD-synth"/>
    <property type="match status" value="1"/>
</dbReference>
<evidence type="ECO:0000256" key="4">
    <source>
        <dbReference type="ARBA" id="ARBA00022741"/>
    </source>
</evidence>
<dbReference type="SUPFAM" id="SSF56317">
    <property type="entry name" value="Carbon-nitrogen hydrolase"/>
    <property type="match status" value="1"/>
</dbReference>
<proteinExistence type="inferred from homology"/>
<comment type="similarity">
    <text evidence="2 7 8">In the C-terminal section; belongs to the NAD synthetase family.</text>
</comment>